<dbReference type="EC" id="1.6.5.3" evidence="4"/>
<dbReference type="Gene3D" id="3.30.460.80">
    <property type="entry name" value="NADH:ubiquinone oxidoreductase, 30kDa subunit"/>
    <property type="match status" value="1"/>
</dbReference>
<dbReference type="GO" id="GO:0016651">
    <property type="term" value="F:oxidoreductase activity, acting on NAD(P)H"/>
    <property type="evidence" value="ECO:0007669"/>
    <property type="project" value="InterPro"/>
</dbReference>
<dbReference type="RefSeq" id="NP_066483.1">
    <property type="nucleotide sequence ID" value="NC_002572.1"/>
</dbReference>
<feature type="domain" description="NADH:ubiquinone oxidoreductase 30kDa subunit" evidence="3">
    <location>
        <begin position="34"/>
        <end position="154"/>
    </location>
</feature>
<dbReference type="AlphaFoldDB" id="Q9G8U3"/>
<keyword evidence="4" id="KW-0560">Oxidoreductase</keyword>
<dbReference type="GO" id="GO:0008137">
    <property type="term" value="F:NADH dehydrogenase (ubiquinone) activity"/>
    <property type="evidence" value="ECO:0007669"/>
    <property type="project" value="InterPro"/>
</dbReference>
<dbReference type="HAMAP" id="MF_01357">
    <property type="entry name" value="NDH1_NuoC"/>
    <property type="match status" value="1"/>
</dbReference>
<dbReference type="SUPFAM" id="SSF143243">
    <property type="entry name" value="Nqo5-like"/>
    <property type="match status" value="1"/>
</dbReference>
<protein>
    <submittedName>
        <fullName evidence="4">NADH dehydrogenase subunit 9</fullName>
        <ecNumber evidence="4">1.6.5.3</ecNumber>
    </submittedName>
</protein>
<evidence type="ECO:0000256" key="2">
    <source>
        <dbReference type="ARBA" id="ARBA00022448"/>
    </source>
</evidence>
<proteinExistence type="inferred from homology"/>
<sequence length="188" mass="22637">MSCGMKFNIFEFLEYSLHNYILIVKKSINGLVVKIVKSKLKEILSFLKNNEFCCFKMLLDIYAIDFLQRANRFVLNYLLRSLKYNYFLTLQFSLNENSSVDSITYLYKNGNWVEREVWDMNGIFFDNHPDLRRILTDYGFEGFPLRKDFPISGFKEIRYDDSQKRIISEQIELAQEFRLFNFESPWKK</sequence>
<dbReference type="InterPro" id="IPR010218">
    <property type="entry name" value="NADH_DH_suC"/>
</dbReference>
<gene>
    <name evidence="4" type="primary">nad9</name>
</gene>
<dbReference type="PANTHER" id="PTHR10884">
    <property type="entry name" value="NADH DEHYDROGENASE UBIQUINONE IRON-SULFUR PROTEIN 3"/>
    <property type="match status" value="1"/>
</dbReference>
<dbReference type="Pfam" id="PF00329">
    <property type="entry name" value="Complex1_30kDa"/>
    <property type="match status" value="1"/>
</dbReference>
<reference evidence="4" key="1">
    <citation type="submission" date="2000-07" db="EMBL/GenBank/DDBJ databases">
        <title>Algae with secondary chloroplasts have mitochondria that originate from the host.</title>
        <authorList>
            <person name="Burger G."/>
            <person name="Lang B.F."/>
            <person name="Maier U.G."/>
            <person name="McFadden G.I."/>
            <person name="Gray W.M.M.W."/>
        </authorList>
    </citation>
    <scope>NUCLEOTIDE SEQUENCE</scope>
</reference>
<dbReference type="GeneID" id="801180"/>
<comment type="similarity">
    <text evidence="1">Belongs to the complex I 30 kDa subunit family.</text>
</comment>
<dbReference type="InterPro" id="IPR037232">
    <property type="entry name" value="NADH_quin_OxRdtase_su_C/D-like"/>
</dbReference>
<evidence type="ECO:0000256" key="1">
    <source>
        <dbReference type="ARBA" id="ARBA00007569"/>
    </source>
</evidence>
<geneLocation type="mitochondrion" evidence="4"/>
<name>Q9G8U3_RHDSA</name>
<accession>Q9G8U3</accession>
<dbReference type="EMBL" id="AF288090">
    <property type="protein sequence ID" value="AAG17754.1"/>
    <property type="molecule type" value="Genomic_DNA"/>
</dbReference>
<evidence type="ECO:0000313" key="4">
    <source>
        <dbReference type="EMBL" id="AAG17754.1"/>
    </source>
</evidence>
<organism evidence="4">
    <name type="scientific">Rhodomonas salina</name>
    <name type="common">Pyrenomonas salina</name>
    <dbReference type="NCBI Taxonomy" id="3034"/>
    <lineage>
        <taxon>Eukaryota</taxon>
        <taxon>Cryptophyceae</taxon>
        <taxon>Pyrenomonadales</taxon>
        <taxon>Pyrenomonadaceae</taxon>
        <taxon>Rhodomonas</taxon>
    </lineage>
</organism>
<dbReference type="InterPro" id="IPR001268">
    <property type="entry name" value="NADH_UbQ_OxRdtase_30kDa_su"/>
</dbReference>
<keyword evidence="2" id="KW-0813">Transport</keyword>
<evidence type="ECO:0000259" key="3">
    <source>
        <dbReference type="Pfam" id="PF00329"/>
    </source>
</evidence>
<dbReference type="PANTHER" id="PTHR10884:SF14">
    <property type="entry name" value="NADH DEHYDROGENASE [UBIQUINONE] IRON-SULFUR PROTEIN 3, MITOCHONDRIAL"/>
    <property type="match status" value="1"/>
</dbReference>
<dbReference type="NCBIfam" id="TIGR01961">
    <property type="entry name" value="NuoC_fam"/>
    <property type="match status" value="1"/>
</dbReference>
<keyword evidence="4" id="KW-0496">Mitochondrion</keyword>